<accession>A0A413U7S7</accession>
<evidence type="ECO:0000256" key="1">
    <source>
        <dbReference type="ARBA" id="ARBA00023125"/>
    </source>
</evidence>
<feature type="transmembrane region" description="Helical" evidence="2">
    <location>
        <begin position="119"/>
        <end position="135"/>
    </location>
</feature>
<proteinExistence type="predicted"/>
<evidence type="ECO:0000313" key="4">
    <source>
        <dbReference type="EMBL" id="RHA93987.1"/>
    </source>
</evidence>
<dbReference type="AlphaFoldDB" id="A0A413U7S7"/>
<dbReference type="InterPro" id="IPR010982">
    <property type="entry name" value="Lambda_DNA-bd_dom_sf"/>
</dbReference>
<organism evidence="4 5">
    <name type="scientific">Agathobacter rectalis</name>
    <dbReference type="NCBI Taxonomy" id="39491"/>
    <lineage>
        <taxon>Bacteria</taxon>
        <taxon>Bacillati</taxon>
        <taxon>Bacillota</taxon>
        <taxon>Clostridia</taxon>
        <taxon>Lachnospirales</taxon>
        <taxon>Lachnospiraceae</taxon>
        <taxon>Agathobacter</taxon>
    </lineage>
</organism>
<evidence type="ECO:0000259" key="3">
    <source>
        <dbReference type="PROSITE" id="PS50943"/>
    </source>
</evidence>
<comment type="caution">
    <text evidence="4">The sequence shown here is derived from an EMBL/GenBank/DDBJ whole genome shotgun (WGS) entry which is preliminary data.</text>
</comment>
<dbReference type="SUPFAM" id="SSF47413">
    <property type="entry name" value="lambda repressor-like DNA-binding domains"/>
    <property type="match status" value="1"/>
</dbReference>
<dbReference type="CDD" id="cd00093">
    <property type="entry name" value="HTH_XRE"/>
    <property type="match status" value="1"/>
</dbReference>
<dbReference type="Gene3D" id="1.10.260.40">
    <property type="entry name" value="lambda repressor-like DNA-binding domains"/>
    <property type="match status" value="1"/>
</dbReference>
<dbReference type="PANTHER" id="PTHR46558">
    <property type="entry name" value="TRACRIPTIONAL REGULATORY PROTEIN-RELATED-RELATED"/>
    <property type="match status" value="1"/>
</dbReference>
<keyword evidence="2" id="KW-1133">Transmembrane helix</keyword>
<evidence type="ECO:0000256" key="2">
    <source>
        <dbReference type="SAM" id="Phobius"/>
    </source>
</evidence>
<name>A0A413U7S7_9FIRM</name>
<keyword evidence="2" id="KW-0472">Membrane</keyword>
<dbReference type="Pfam" id="PF01381">
    <property type="entry name" value="HTH_3"/>
    <property type="match status" value="1"/>
</dbReference>
<dbReference type="PROSITE" id="PS50943">
    <property type="entry name" value="HTH_CROC1"/>
    <property type="match status" value="1"/>
</dbReference>
<sequence>MNSYNIDAQALGERIRKLRLKKNKTQAYFADILYISPSYLALIEAGKRVPNLDVLVHIAEITDVSIDYLIFGDNKEPNSLQLTLERLNKSYPPTQCRTCPYACRILFETRKRTFRYQRFYKLIFFPIANFLPYFYNIHIPYIQMQHIKKGDFQWTLFQKFLRLSQATHGR</sequence>
<gene>
    <name evidence="4" type="ORF">DW912_02905</name>
</gene>
<feature type="domain" description="HTH cro/C1-type" evidence="3">
    <location>
        <begin position="15"/>
        <end position="69"/>
    </location>
</feature>
<dbReference type="Proteomes" id="UP000286220">
    <property type="component" value="Unassembled WGS sequence"/>
</dbReference>
<dbReference type="InterPro" id="IPR001387">
    <property type="entry name" value="Cro/C1-type_HTH"/>
</dbReference>
<keyword evidence="1" id="KW-0238">DNA-binding</keyword>
<dbReference type="EMBL" id="QSFZ01000002">
    <property type="protein sequence ID" value="RHA93987.1"/>
    <property type="molecule type" value="Genomic_DNA"/>
</dbReference>
<dbReference type="SMART" id="SM00530">
    <property type="entry name" value="HTH_XRE"/>
    <property type="match status" value="1"/>
</dbReference>
<protein>
    <submittedName>
        <fullName evidence="4">XRE family transcriptional regulator</fullName>
    </submittedName>
</protein>
<keyword evidence="2" id="KW-0812">Transmembrane</keyword>
<dbReference type="GO" id="GO:0003677">
    <property type="term" value="F:DNA binding"/>
    <property type="evidence" value="ECO:0007669"/>
    <property type="project" value="UniProtKB-KW"/>
</dbReference>
<dbReference type="PANTHER" id="PTHR46558:SF14">
    <property type="entry name" value="HTH-TYPE TRANSCRIPTIONAL REGULATOR ANSR"/>
    <property type="match status" value="1"/>
</dbReference>
<evidence type="ECO:0000313" key="5">
    <source>
        <dbReference type="Proteomes" id="UP000286220"/>
    </source>
</evidence>
<dbReference type="RefSeq" id="WP_118333452.1">
    <property type="nucleotide sequence ID" value="NZ_DAWDDN010000012.1"/>
</dbReference>
<reference evidence="4 5" key="1">
    <citation type="submission" date="2018-08" db="EMBL/GenBank/DDBJ databases">
        <title>A genome reference for cultivated species of the human gut microbiota.</title>
        <authorList>
            <person name="Zou Y."/>
            <person name="Xue W."/>
            <person name="Luo G."/>
        </authorList>
    </citation>
    <scope>NUCLEOTIDE SEQUENCE [LARGE SCALE GENOMIC DNA]</scope>
    <source>
        <strain evidence="4 5">AM42-17AT</strain>
    </source>
</reference>